<dbReference type="OrthoDB" id="9792660at2"/>
<keyword evidence="6" id="KW-0378">Hydrolase</keyword>
<dbReference type="Proteomes" id="UP000548326">
    <property type="component" value="Unassembled WGS sequence"/>
</dbReference>
<keyword evidence="7" id="KW-1185">Reference proteome</keyword>
<dbReference type="STRING" id="354630.SAMN05421821_1145"/>
<dbReference type="GO" id="GO:0006508">
    <property type="term" value="P:proteolysis"/>
    <property type="evidence" value="ECO:0007669"/>
    <property type="project" value="UniProtKB-KW"/>
</dbReference>
<dbReference type="Gene3D" id="3.30.479.30">
    <property type="entry name" value="Band 7 domain"/>
    <property type="match status" value="1"/>
</dbReference>
<dbReference type="GO" id="GO:0016020">
    <property type="term" value="C:membrane"/>
    <property type="evidence" value="ECO:0007669"/>
    <property type="project" value="UniProtKB-SubCell"/>
</dbReference>
<feature type="domain" description="Band 7" evidence="4">
    <location>
        <begin position="46"/>
        <end position="220"/>
    </location>
</feature>
<comment type="caution">
    <text evidence="6">The sequence shown here is derived from an EMBL/GenBank/DDBJ whole genome shotgun (WGS) entry which is preliminary data.</text>
</comment>
<dbReference type="EMBL" id="JACHCB010000014">
    <property type="protein sequence ID" value="MBB6111724.1"/>
    <property type="molecule type" value="Genomic_DNA"/>
</dbReference>
<organism evidence="6 8">
    <name type="scientific">Mucilaginibacter lappiensis</name>
    <dbReference type="NCBI Taxonomy" id="354630"/>
    <lineage>
        <taxon>Bacteria</taxon>
        <taxon>Pseudomonadati</taxon>
        <taxon>Bacteroidota</taxon>
        <taxon>Sphingobacteriia</taxon>
        <taxon>Sphingobacteriales</taxon>
        <taxon>Sphingobacteriaceae</taxon>
        <taxon>Mucilaginibacter</taxon>
    </lineage>
</organism>
<comment type="subcellular location">
    <subcellularLocation>
        <location evidence="1">Membrane</location>
        <topology evidence="1">Single-pass membrane protein</topology>
    </subcellularLocation>
</comment>
<dbReference type="SUPFAM" id="SSF117892">
    <property type="entry name" value="Band 7/SPFH domain"/>
    <property type="match status" value="1"/>
</dbReference>
<evidence type="ECO:0000313" key="7">
    <source>
        <dbReference type="Proteomes" id="UP000541583"/>
    </source>
</evidence>
<accession>A0A1N7EES2</accession>
<keyword evidence="2 3" id="KW-0472">Membrane</keyword>
<dbReference type="EMBL" id="JACHCA010000006">
    <property type="protein sequence ID" value="MBB6128413.1"/>
    <property type="molecule type" value="Genomic_DNA"/>
</dbReference>
<evidence type="ECO:0000259" key="4">
    <source>
        <dbReference type="SMART" id="SM00244"/>
    </source>
</evidence>
<name>A0A1N7EES2_9SPHI</name>
<evidence type="ECO:0000256" key="1">
    <source>
        <dbReference type="ARBA" id="ARBA00004167"/>
    </source>
</evidence>
<dbReference type="PANTHER" id="PTHR23222:SF1">
    <property type="entry name" value="PROHIBITIN-2"/>
    <property type="match status" value="1"/>
</dbReference>
<dbReference type="AlphaFoldDB" id="A0A1N7EES2"/>
<dbReference type="InterPro" id="IPR001107">
    <property type="entry name" value="Band_7"/>
</dbReference>
<dbReference type="CDD" id="cd03401">
    <property type="entry name" value="SPFH_prohibitin"/>
    <property type="match status" value="1"/>
</dbReference>
<dbReference type="GO" id="GO:0007005">
    <property type="term" value="P:mitochondrion organization"/>
    <property type="evidence" value="ECO:0007669"/>
    <property type="project" value="TreeGrafter"/>
</dbReference>
<dbReference type="SMART" id="SM00244">
    <property type="entry name" value="PHB"/>
    <property type="match status" value="1"/>
</dbReference>
<reference evidence="7 8" key="1">
    <citation type="submission" date="2020-08" db="EMBL/GenBank/DDBJ databases">
        <title>Genomic Encyclopedia of Type Strains, Phase IV (KMG-V): Genome sequencing to study the core and pangenomes of soil and plant-associated prokaryotes.</title>
        <authorList>
            <person name="Whitman W."/>
        </authorList>
    </citation>
    <scope>NUCLEOTIDE SEQUENCE [LARGE SCALE GENOMIC DNA]</scope>
    <source>
        <strain evidence="5 7">ANJLi2</strain>
        <strain evidence="6 8">MP601</strain>
    </source>
</reference>
<dbReference type="Proteomes" id="UP000541583">
    <property type="component" value="Unassembled WGS sequence"/>
</dbReference>
<evidence type="ECO:0000313" key="6">
    <source>
        <dbReference type="EMBL" id="MBB6128413.1"/>
    </source>
</evidence>
<sequence length="300" mass="32909">MFIAILGVIVLVVGIVLKRSPEPAGRFSGTATAVGLVIVAVGLLLSIFKVIEPGKVGVQTLFGKVQDNVLESGLHIINPLVDITTFDIQTQTYTMSAVSNEGQKEGDDAIRVLSSDGLEVTIDLSVLYKVSPDKAPFILQNIGENYLDKIVRPVSRTAIRDNAVNYAAVDLYSTKRQEFQDKINRYITANFAKRGLELQQILVRNITLPASVRASIESKINAEQDAQKMQFVLQKERQEAERKRVEAQGIADYQKILSTGLSDKQLQYEAIKAQKEIALSPNAKVIIIGGKGNPIMLSDK</sequence>
<keyword evidence="3" id="KW-0812">Transmembrane</keyword>
<dbReference type="PANTHER" id="PTHR23222">
    <property type="entry name" value="PROHIBITIN"/>
    <property type="match status" value="1"/>
</dbReference>
<dbReference type="InterPro" id="IPR036013">
    <property type="entry name" value="Band_7/SPFH_dom_sf"/>
</dbReference>
<proteinExistence type="predicted"/>
<dbReference type="PRINTS" id="PR00679">
    <property type="entry name" value="PROHIBITIN"/>
</dbReference>
<evidence type="ECO:0000313" key="5">
    <source>
        <dbReference type="EMBL" id="MBB6111724.1"/>
    </source>
</evidence>
<evidence type="ECO:0000256" key="3">
    <source>
        <dbReference type="SAM" id="Phobius"/>
    </source>
</evidence>
<keyword evidence="3" id="KW-1133">Transmembrane helix</keyword>
<dbReference type="Pfam" id="PF01145">
    <property type="entry name" value="Band_7"/>
    <property type="match status" value="1"/>
</dbReference>
<dbReference type="InterPro" id="IPR000163">
    <property type="entry name" value="Prohibitin"/>
</dbReference>
<dbReference type="GO" id="GO:0008233">
    <property type="term" value="F:peptidase activity"/>
    <property type="evidence" value="ECO:0007669"/>
    <property type="project" value="UniProtKB-KW"/>
</dbReference>
<dbReference type="RefSeq" id="WP_076376415.1">
    <property type="nucleotide sequence ID" value="NZ_FTMG01000014.1"/>
</dbReference>
<evidence type="ECO:0000313" key="8">
    <source>
        <dbReference type="Proteomes" id="UP000548326"/>
    </source>
</evidence>
<feature type="transmembrane region" description="Helical" evidence="3">
    <location>
        <begin position="28"/>
        <end position="48"/>
    </location>
</feature>
<gene>
    <name evidence="6" type="ORF">HDF22_002534</name>
    <name evidence="5" type="ORF">HDF23_004496</name>
</gene>
<keyword evidence="6" id="KW-0645">Protease</keyword>
<evidence type="ECO:0000256" key="2">
    <source>
        <dbReference type="ARBA" id="ARBA00023136"/>
    </source>
</evidence>
<protein>
    <submittedName>
        <fullName evidence="6">Regulator of protease activity HflC (Stomatin/prohibitin superfamily)</fullName>
    </submittedName>
</protein>